<keyword evidence="4 5" id="KW-0862">Zinc</keyword>
<feature type="coiled-coil region" evidence="6">
    <location>
        <begin position="220"/>
        <end position="247"/>
    </location>
</feature>
<feature type="domain" description="C3H1-type" evidence="7">
    <location>
        <begin position="63"/>
        <end position="84"/>
    </location>
</feature>
<evidence type="ECO:0000256" key="5">
    <source>
        <dbReference type="PROSITE-ProRule" id="PRU00723"/>
    </source>
</evidence>
<feature type="domain" description="C3H1-type" evidence="7">
    <location>
        <begin position="129"/>
        <end position="156"/>
    </location>
</feature>
<evidence type="ECO:0000256" key="2">
    <source>
        <dbReference type="ARBA" id="ARBA00022737"/>
    </source>
</evidence>
<dbReference type="SMART" id="SM00356">
    <property type="entry name" value="ZnF_C3H1"/>
    <property type="match status" value="3"/>
</dbReference>
<name>A0ABP0FD58_CLALP</name>
<dbReference type="Proteomes" id="UP001642483">
    <property type="component" value="Unassembled WGS sequence"/>
</dbReference>
<dbReference type="PANTHER" id="PTHR12675:SF6">
    <property type="entry name" value="ZINC FINGER CCCH DOMAIN-CONTAINING PROTEIN 10"/>
    <property type="match status" value="1"/>
</dbReference>
<evidence type="ECO:0000313" key="9">
    <source>
        <dbReference type="Proteomes" id="UP001642483"/>
    </source>
</evidence>
<feature type="zinc finger region" description="C3H1-type" evidence="5">
    <location>
        <begin position="129"/>
        <end position="156"/>
    </location>
</feature>
<evidence type="ECO:0000256" key="4">
    <source>
        <dbReference type="ARBA" id="ARBA00022833"/>
    </source>
</evidence>
<evidence type="ECO:0000256" key="3">
    <source>
        <dbReference type="ARBA" id="ARBA00022771"/>
    </source>
</evidence>
<keyword evidence="1 5" id="KW-0479">Metal-binding</keyword>
<dbReference type="PROSITE" id="PS50103">
    <property type="entry name" value="ZF_C3H1"/>
    <property type="match status" value="3"/>
</dbReference>
<organism evidence="8 9">
    <name type="scientific">Clavelina lepadiformis</name>
    <name type="common">Light-bulb sea squirt</name>
    <name type="synonym">Ascidia lepadiformis</name>
    <dbReference type="NCBI Taxonomy" id="159417"/>
    <lineage>
        <taxon>Eukaryota</taxon>
        <taxon>Metazoa</taxon>
        <taxon>Chordata</taxon>
        <taxon>Tunicata</taxon>
        <taxon>Ascidiacea</taxon>
        <taxon>Aplousobranchia</taxon>
        <taxon>Clavelinidae</taxon>
        <taxon>Clavelina</taxon>
    </lineage>
</organism>
<protein>
    <recommendedName>
        <fullName evidence="7">C3H1-type domain-containing protein</fullName>
    </recommendedName>
</protein>
<dbReference type="EMBL" id="CAWYQH010000046">
    <property type="protein sequence ID" value="CAK8677645.1"/>
    <property type="molecule type" value="Genomic_DNA"/>
</dbReference>
<keyword evidence="9" id="KW-1185">Reference proteome</keyword>
<evidence type="ECO:0000259" key="7">
    <source>
        <dbReference type="PROSITE" id="PS50103"/>
    </source>
</evidence>
<gene>
    <name evidence="8" type="ORF">CVLEPA_LOCUS7005</name>
</gene>
<evidence type="ECO:0000256" key="1">
    <source>
        <dbReference type="ARBA" id="ARBA00022723"/>
    </source>
</evidence>
<comment type="caution">
    <text evidence="8">The sequence shown here is derived from an EMBL/GenBank/DDBJ whole genome shotgun (WGS) entry which is preliminary data.</text>
</comment>
<feature type="zinc finger region" description="C3H1-type" evidence="5">
    <location>
        <begin position="18"/>
        <end position="45"/>
    </location>
</feature>
<proteinExistence type="predicted"/>
<accession>A0ABP0FD58</accession>
<sequence>MDGKSRQHEDMNGSSEDGGKKNICRDFLRNVCHRGRRCKFKHPSPEELEESVDVSGSDVYYEFCHDFQNNQCQRSNCRFIHCTSEEEENYVATNRLPLRLKYQHDFGIGDYYLGHDKVRIENNLRSLEANGRPVCRDFLNRDCHRGKKCKFLHVDHQQMALLAAEAELVSEAQQESGIKRPRMLLEELEAYNDNGDFCHLHSTTEAGGHLQVPKPLEEENRSLKKRVQELEKQVSDLAATNEVLLEQNAQFRLQKRGAQNYGLSSEAMGTSYAPAGVLNTPAIAVASNAPRPVPVQLNVQVAGQPQAQPQDIMNSAPAQAQQRAVVASAQRLQQVPVSGPHTTEIAQVIASNFAANTGGNVEIIPGSNQVVSGLSAPMTNPNPHARPNPNPQLAQPNINQMAQQPIASFSAPVQSHNQMVQQPMASFSAPIQSHNPMAAQQQQAASFAGTIMAAALAGGRCAIQTATNTIAVTLSGDVRQPTIGSMGPGVPLPQPALVYTVTRSTENMPLVSTLVSATGHEMALVPDAGRNAVSSMPASLHVNHAGQAYNNVSPASQTLVQAPSHQSNEIVPVAAPLPCAPMTSCIGAANTSMPPPVSLGGVRPVVQNNHAPAPRVNTAQRTVVQAGSQMNEQTLLTYPISAVPQAQMHN</sequence>
<feature type="domain" description="C3H1-type" evidence="7">
    <location>
        <begin position="18"/>
        <end position="45"/>
    </location>
</feature>
<dbReference type="PANTHER" id="PTHR12675">
    <property type="entry name" value="MUSCLEBLIND-LIKE PROTEIN"/>
    <property type="match status" value="1"/>
</dbReference>
<keyword evidence="6" id="KW-0175">Coiled coil</keyword>
<keyword evidence="3 5" id="KW-0863">Zinc-finger</keyword>
<evidence type="ECO:0000256" key="6">
    <source>
        <dbReference type="SAM" id="Coils"/>
    </source>
</evidence>
<evidence type="ECO:0000313" key="8">
    <source>
        <dbReference type="EMBL" id="CAK8677645.1"/>
    </source>
</evidence>
<dbReference type="Gene3D" id="3.30.1370.210">
    <property type="match status" value="2"/>
</dbReference>
<keyword evidence="2" id="KW-0677">Repeat</keyword>
<reference evidence="8 9" key="1">
    <citation type="submission" date="2024-02" db="EMBL/GenBank/DDBJ databases">
        <authorList>
            <person name="Daric V."/>
            <person name="Darras S."/>
        </authorList>
    </citation>
    <scope>NUCLEOTIDE SEQUENCE [LARGE SCALE GENOMIC DNA]</scope>
</reference>
<dbReference type="Pfam" id="PF00642">
    <property type="entry name" value="zf-CCCH"/>
    <property type="match status" value="1"/>
</dbReference>
<feature type="zinc finger region" description="C3H1-type" evidence="5">
    <location>
        <begin position="63"/>
        <end position="84"/>
    </location>
</feature>
<dbReference type="InterPro" id="IPR000571">
    <property type="entry name" value="Znf_CCCH"/>
</dbReference>